<keyword evidence="5" id="KW-0547">Nucleotide-binding</keyword>
<evidence type="ECO:0000259" key="9">
    <source>
        <dbReference type="PROSITE" id="PS51473"/>
    </source>
</evidence>
<feature type="domain" description="Gnk2-homologous" evidence="9">
    <location>
        <begin position="1"/>
        <end position="94"/>
    </location>
</feature>
<dbReference type="Gene3D" id="3.60.10.10">
    <property type="entry name" value="Endonuclease/exonuclease/phosphatase"/>
    <property type="match status" value="1"/>
</dbReference>
<dbReference type="PANTHER" id="PTHR47973">
    <property type="entry name" value="CYSTEINE-RICH RECEPTOR-LIKE PROTEIN KINASE 3"/>
    <property type="match status" value="1"/>
</dbReference>
<dbReference type="InterPro" id="IPR052059">
    <property type="entry name" value="CR_Ser/Thr_kinase"/>
</dbReference>
<evidence type="ECO:0000256" key="2">
    <source>
        <dbReference type="ARBA" id="ARBA00022679"/>
    </source>
</evidence>
<dbReference type="CDD" id="cd23509">
    <property type="entry name" value="Gnk2-like"/>
    <property type="match status" value="2"/>
</dbReference>
<keyword evidence="3" id="KW-0732">Signal</keyword>
<reference evidence="10" key="1">
    <citation type="submission" date="2018-02" db="EMBL/GenBank/DDBJ databases">
        <authorList>
            <person name="Cohen D.B."/>
            <person name="Kent A.D."/>
        </authorList>
    </citation>
    <scope>NUCLEOTIDE SEQUENCE</scope>
</reference>
<dbReference type="Pfam" id="PF01657">
    <property type="entry name" value="Stress-antifung"/>
    <property type="match status" value="2"/>
</dbReference>
<dbReference type="Pfam" id="PF03372">
    <property type="entry name" value="Exo_endo_phos"/>
    <property type="match status" value="1"/>
</dbReference>
<dbReference type="AlphaFoldDB" id="A0A2N9EYW2"/>
<dbReference type="InterPro" id="IPR038408">
    <property type="entry name" value="GNK2_sf"/>
</dbReference>
<dbReference type="GO" id="GO:0004674">
    <property type="term" value="F:protein serine/threonine kinase activity"/>
    <property type="evidence" value="ECO:0007669"/>
    <property type="project" value="UniProtKB-KW"/>
</dbReference>
<evidence type="ECO:0000256" key="8">
    <source>
        <dbReference type="ARBA" id="ARBA00023170"/>
    </source>
</evidence>
<dbReference type="InterPro" id="IPR036691">
    <property type="entry name" value="Endo/exonu/phosph_ase_sf"/>
</dbReference>
<evidence type="ECO:0000256" key="1">
    <source>
        <dbReference type="ARBA" id="ARBA00022527"/>
    </source>
</evidence>
<evidence type="ECO:0000256" key="7">
    <source>
        <dbReference type="ARBA" id="ARBA00022840"/>
    </source>
</evidence>
<protein>
    <recommendedName>
        <fullName evidence="9">Gnk2-homologous domain-containing protein</fullName>
    </recommendedName>
</protein>
<accession>A0A2N9EYW2</accession>
<keyword evidence="4" id="KW-0677">Repeat</keyword>
<evidence type="ECO:0000256" key="4">
    <source>
        <dbReference type="ARBA" id="ARBA00022737"/>
    </source>
</evidence>
<sequence>MLEFQSFMANFFATLNTATRLIATQRYAAVVNGTGNTIVYTFGECMKDLSQTDCNLCFAQCKRQLQLCYPFAKAIRSGRLFLDGCYIRSDDYNFFNETLDVQDKTVCGTQDFLGNPTVFGAIVRKLVRNLGVEAPKKDNFFVGSVNKGKITVYGLAQCWESVNETACERCLANAASNISSCTPKEEGRVLNAGCYMRYSTQKFYYSDTLGRNIQEETREKIGSRLGRYVTGDPKLGLLEQAWFLRIRVEVPINKPLRRGGWLTSLEGEKDRGPTRSTTLADLTMTGGIRLDDKLEEMSIKERPLENVVSQMVNLSQQDQMDLGEVELAPIGVVTGEDQKVAVPVSMKLLSWNCQGLGNPRTVLSLCRLVKSKDPQVLFLMDTKLGEVTLEIRNFTTHHIDNHILHGDDSRWTLTGFYGRPKEQRKWESWALLEQLNKCCSLPWLCCGDFNEILEQSEKHGKRLRPWRRMCEFREVVNRCQFVDLEYKGYKFTWNNNQDARAFVEERLDCALATSSRTNMINVMLVMHLQISKSDHIPILVEAANQSSQTRNK</sequence>
<keyword evidence="8" id="KW-0675">Receptor</keyword>
<keyword evidence="7" id="KW-0067">ATP-binding</keyword>
<dbReference type="InterPro" id="IPR005135">
    <property type="entry name" value="Endo/exonuclease/phosphatase"/>
</dbReference>
<dbReference type="PROSITE" id="PS51473">
    <property type="entry name" value="GNK2"/>
    <property type="match status" value="2"/>
</dbReference>
<organism evidence="10">
    <name type="scientific">Fagus sylvatica</name>
    <name type="common">Beechnut</name>
    <dbReference type="NCBI Taxonomy" id="28930"/>
    <lineage>
        <taxon>Eukaryota</taxon>
        <taxon>Viridiplantae</taxon>
        <taxon>Streptophyta</taxon>
        <taxon>Embryophyta</taxon>
        <taxon>Tracheophyta</taxon>
        <taxon>Spermatophyta</taxon>
        <taxon>Magnoliopsida</taxon>
        <taxon>eudicotyledons</taxon>
        <taxon>Gunneridae</taxon>
        <taxon>Pentapetalae</taxon>
        <taxon>rosids</taxon>
        <taxon>fabids</taxon>
        <taxon>Fagales</taxon>
        <taxon>Fagaceae</taxon>
        <taxon>Fagus</taxon>
    </lineage>
</organism>
<dbReference type="Gene3D" id="3.30.430.20">
    <property type="entry name" value="Gnk2 domain, C-X8-C-X2-C motif"/>
    <property type="match status" value="2"/>
</dbReference>
<evidence type="ECO:0000256" key="6">
    <source>
        <dbReference type="ARBA" id="ARBA00022777"/>
    </source>
</evidence>
<dbReference type="EMBL" id="OIVN01000428">
    <property type="protein sequence ID" value="SPC80038.1"/>
    <property type="molecule type" value="Genomic_DNA"/>
</dbReference>
<name>A0A2N9EYW2_FAGSY</name>
<evidence type="ECO:0000256" key="5">
    <source>
        <dbReference type="ARBA" id="ARBA00022741"/>
    </source>
</evidence>
<gene>
    <name evidence="10" type="ORF">FSB_LOCUS7920</name>
</gene>
<keyword evidence="2" id="KW-0808">Transferase</keyword>
<keyword evidence="1" id="KW-0723">Serine/threonine-protein kinase</keyword>
<keyword evidence="6" id="KW-0418">Kinase</keyword>
<proteinExistence type="predicted"/>
<dbReference type="GO" id="GO:0005524">
    <property type="term" value="F:ATP binding"/>
    <property type="evidence" value="ECO:0007669"/>
    <property type="project" value="UniProtKB-KW"/>
</dbReference>
<evidence type="ECO:0000256" key="3">
    <source>
        <dbReference type="ARBA" id="ARBA00022729"/>
    </source>
</evidence>
<dbReference type="SUPFAM" id="SSF56219">
    <property type="entry name" value="DNase I-like"/>
    <property type="match status" value="1"/>
</dbReference>
<feature type="domain" description="Gnk2-homologous" evidence="9">
    <location>
        <begin position="100"/>
        <end position="203"/>
    </location>
</feature>
<dbReference type="FunFam" id="3.30.430.20:FF:000015">
    <property type="entry name" value="Cysteine-rich receptor-like protein kinase 3"/>
    <property type="match status" value="1"/>
</dbReference>
<dbReference type="InterPro" id="IPR002902">
    <property type="entry name" value="GNK2"/>
</dbReference>
<evidence type="ECO:0000313" key="10">
    <source>
        <dbReference type="EMBL" id="SPC80038.1"/>
    </source>
</evidence>